<protein>
    <recommendedName>
        <fullName evidence="2">DUF5683 domain-containing protein</fullName>
    </recommendedName>
</protein>
<comment type="caution">
    <text evidence="1">The sequence shown here is derived from an EMBL/GenBank/DDBJ whole genome shotgun (WGS) entry which is preliminary data.</text>
</comment>
<reference evidence="1" key="1">
    <citation type="journal article" date="2020" name="mSystems">
        <title>Genome- and Community-Level Interaction Insights into Carbon Utilization and Element Cycling Functions of Hydrothermarchaeota in Hydrothermal Sediment.</title>
        <authorList>
            <person name="Zhou Z."/>
            <person name="Liu Y."/>
            <person name="Xu W."/>
            <person name="Pan J."/>
            <person name="Luo Z.H."/>
            <person name="Li M."/>
        </authorList>
    </citation>
    <scope>NUCLEOTIDE SEQUENCE [LARGE SCALE GENOMIC DNA]</scope>
    <source>
        <strain evidence="1">HyVt-102</strain>
    </source>
</reference>
<accession>A0A7C0ZAY0</accession>
<dbReference type="AlphaFoldDB" id="A0A7C0ZAY0"/>
<dbReference type="Proteomes" id="UP000885847">
    <property type="component" value="Unassembled WGS sequence"/>
</dbReference>
<organism evidence="1">
    <name type="scientific">candidate division WOR-3 bacterium</name>
    <dbReference type="NCBI Taxonomy" id="2052148"/>
    <lineage>
        <taxon>Bacteria</taxon>
        <taxon>Bacteria division WOR-3</taxon>
    </lineage>
</organism>
<evidence type="ECO:0008006" key="2">
    <source>
        <dbReference type="Google" id="ProtNLM"/>
    </source>
</evidence>
<sequence length="198" mass="22792">MILLILSITTTRAAFLSLLVPGAGDIALGNKDRGIKFIVAEGLIWAGYGVYTYLGSDIRKEYLNFAVIKAGANPGRNDETYLDAMEWYRSIDDYNTYIRQLARQMYPDTTDTTVLNMRRDFINSHSISDEYSWRWYSEDDFEKYVLLRKRSRHYLGTATTIASLAIVNRLVSFIMTTYVSENVSLNISPKGVKFTWRF</sequence>
<proteinExistence type="predicted"/>
<dbReference type="EMBL" id="DQWE01000402">
    <property type="protein sequence ID" value="HDI83840.1"/>
    <property type="molecule type" value="Genomic_DNA"/>
</dbReference>
<name>A0A7C0ZAY0_UNCW3</name>
<evidence type="ECO:0000313" key="1">
    <source>
        <dbReference type="EMBL" id="HDI83840.1"/>
    </source>
</evidence>
<gene>
    <name evidence="1" type="ORF">ENF18_08645</name>
</gene>